<dbReference type="PANTHER" id="PTHR46459">
    <property type="entry name" value="E1A-BINDING PROTEIN P400-RELATED"/>
    <property type="match status" value="1"/>
</dbReference>
<proteinExistence type="predicted"/>
<dbReference type="Proteomes" id="UP000828390">
    <property type="component" value="Unassembled WGS sequence"/>
</dbReference>
<accession>A0A9D4MH78</accession>
<dbReference type="PANTHER" id="PTHR46459:SF1">
    <property type="entry name" value="E1A-BINDING PROTEIN P400"/>
    <property type="match status" value="1"/>
</dbReference>
<dbReference type="AlphaFoldDB" id="A0A9D4MH78"/>
<feature type="compositionally biased region" description="Low complexity" evidence="1">
    <location>
        <begin position="88"/>
        <end position="100"/>
    </location>
</feature>
<dbReference type="GO" id="GO:0006281">
    <property type="term" value="P:DNA repair"/>
    <property type="evidence" value="ECO:0007669"/>
    <property type="project" value="TreeGrafter"/>
</dbReference>
<keyword evidence="3" id="KW-1185">Reference proteome</keyword>
<evidence type="ECO:0000313" key="2">
    <source>
        <dbReference type="EMBL" id="KAH3876873.1"/>
    </source>
</evidence>
<dbReference type="GO" id="GO:0000812">
    <property type="term" value="C:Swr1 complex"/>
    <property type="evidence" value="ECO:0007669"/>
    <property type="project" value="TreeGrafter"/>
</dbReference>
<evidence type="ECO:0000256" key="1">
    <source>
        <dbReference type="SAM" id="MobiDB-lite"/>
    </source>
</evidence>
<sequence>MKTGQIHSQDNNNGMTILYSLRFDSSKSIAAKRPPSMRQTLVNPTLKNPKHASVLQENNILYDQPMNPMQVAEIRAQRIQREKKENQSRVGLSSSLRSSSHYIPTNKVKGGI</sequence>
<dbReference type="GO" id="GO:0035267">
    <property type="term" value="C:NuA4 histone acetyltransferase complex"/>
    <property type="evidence" value="ECO:0007669"/>
    <property type="project" value="TreeGrafter"/>
</dbReference>
<dbReference type="GO" id="GO:0003682">
    <property type="term" value="F:chromatin binding"/>
    <property type="evidence" value="ECO:0007669"/>
    <property type="project" value="TreeGrafter"/>
</dbReference>
<comment type="caution">
    <text evidence="2">The sequence shown here is derived from an EMBL/GenBank/DDBJ whole genome shotgun (WGS) entry which is preliminary data.</text>
</comment>
<name>A0A9D4MH78_DREPO</name>
<evidence type="ECO:0000313" key="3">
    <source>
        <dbReference type="Proteomes" id="UP000828390"/>
    </source>
</evidence>
<dbReference type="EMBL" id="JAIWYP010000001">
    <property type="protein sequence ID" value="KAH3876873.1"/>
    <property type="molecule type" value="Genomic_DNA"/>
</dbReference>
<gene>
    <name evidence="2" type="ORF">DPMN_000724</name>
</gene>
<reference evidence="2" key="1">
    <citation type="journal article" date="2019" name="bioRxiv">
        <title>The Genome of the Zebra Mussel, Dreissena polymorpha: A Resource for Invasive Species Research.</title>
        <authorList>
            <person name="McCartney M.A."/>
            <person name="Auch B."/>
            <person name="Kono T."/>
            <person name="Mallez S."/>
            <person name="Zhang Y."/>
            <person name="Obille A."/>
            <person name="Becker A."/>
            <person name="Abrahante J.E."/>
            <person name="Garbe J."/>
            <person name="Badalamenti J.P."/>
            <person name="Herman A."/>
            <person name="Mangelson H."/>
            <person name="Liachko I."/>
            <person name="Sullivan S."/>
            <person name="Sone E.D."/>
            <person name="Koren S."/>
            <person name="Silverstein K.A.T."/>
            <person name="Beckman K.B."/>
            <person name="Gohl D.M."/>
        </authorList>
    </citation>
    <scope>NUCLEOTIDE SEQUENCE</scope>
    <source>
        <strain evidence="2">Duluth1</strain>
        <tissue evidence="2">Whole animal</tissue>
    </source>
</reference>
<protein>
    <submittedName>
        <fullName evidence="2">Uncharacterized protein</fullName>
    </submittedName>
</protein>
<feature type="region of interest" description="Disordered" evidence="1">
    <location>
        <begin position="81"/>
        <end position="112"/>
    </location>
</feature>
<organism evidence="2 3">
    <name type="scientific">Dreissena polymorpha</name>
    <name type="common">Zebra mussel</name>
    <name type="synonym">Mytilus polymorpha</name>
    <dbReference type="NCBI Taxonomy" id="45954"/>
    <lineage>
        <taxon>Eukaryota</taxon>
        <taxon>Metazoa</taxon>
        <taxon>Spiralia</taxon>
        <taxon>Lophotrochozoa</taxon>
        <taxon>Mollusca</taxon>
        <taxon>Bivalvia</taxon>
        <taxon>Autobranchia</taxon>
        <taxon>Heteroconchia</taxon>
        <taxon>Euheterodonta</taxon>
        <taxon>Imparidentia</taxon>
        <taxon>Neoheterodontei</taxon>
        <taxon>Myida</taxon>
        <taxon>Dreissenoidea</taxon>
        <taxon>Dreissenidae</taxon>
        <taxon>Dreissena</taxon>
    </lineage>
</organism>
<reference evidence="2" key="2">
    <citation type="submission" date="2020-11" db="EMBL/GenBank/DDBJ databases">
        <authorList>
            <person name="McCartney M.A."/>
            <person name="Auch B."/>
            <person name="Kono T."/>
            <person name="Mallez S."/>
            <person name="Becker A."/>
            <person name="Gohl D.M."/>
            <person name="Silverstein K.A.T."/>
            <person name="Koren S."/>
            <person name="Bechman K.B."/>
            <person name="Herman A."/>
            <person name="Abrahante J.E."/>
            <person name="Garbe J."/>
        </authorList>
    </citation>
    <scope>NUCLEOTIDE SEQUENCE</scope>
    <source>
        <strain evidence="2">Duluth1</strain>
        <tissue evidence="2">Whole animal</tissue>
    </source>
</reference>